<dbReference type="SMART" id="SM00471">
    <property type="entry name" value="HDc"/>
    <property type="match status" value="1"/>
</dbReference>
<dbReference type="Gene3D" id="1.10.287.130">
    <property type="match status" value="1"/>
</dbReference>
<dbReference type="InterPro" id="IPR003607">
    <property type="entry name" value="HD/PDEase_dom"/>
</dbReference>
<dbReference type="InterPro" id="IPR004358">
    <property type="entry name" value="Sig_transdc_His_kin-like_C"/>
</dbReference>
<dbReference type="InterPro" id="IPR005467">
    <property type="entry name" value="His_kinase_dom"/>
</dbReference>
<dbReference type="InterPro" id="IPR036890">
    <property type="entry name" value="HATPase_C_sf"/>
</dbReference>
<dbReference type="CDD" id="cd00082">
    <property type="entry name" value="HisKA"/>
    <property type="match status" value="1"/>
</dbReference>
<evidence type="ECO:0000256" key="2">
    <source>
        <dbReference type="ARBA" id="ARBA00012438"/>
    </source>
</evidence>
<dbReference type="InterPro" id="IPR003594">
    <property type="entry name" value="HATPase_dom"/>
</dbReference>
<dbReference type="InterPro" id="IPR052340">
    <property type="entry name" value="RNase_Y/CdgJ"/>
</dbReference>
<proteinExistence type="predicted"/>
<evidence type="ECO:0000256" key="3">
    <source>
        <dbReference type="ARBA" id="ARBA00022553"/>
    </source>
</evidence>
<dbReference type="PANTHER" id="PTHR33525">
    <property type="match status" value="1"/>
</dbReference>
<dbReference type="InterPro" id="IPR003661">
    <property type="entry name" value="HisK_dim/P_dom"/>
</dbReference>
<dbReference type="EMBL" id="JAHDYS010000009">
    <property type="protein sequence ID" value="MBT1072211.1"/>
    <property type="molecule type" value="Genomic_DNA"/>
</dbReference>
<keyword evidence="7" id="KW-1185">Reference proteome</keyword>
<comment type="caution">
    <text evidence="6">The sequence shown here is derived from an EMBL/GenBank/DDBJ whole genome shotgun (WGS) entry which is preliminary data.</text>
</comment>
<dbReference type="SUPFAM" id="SSF109604">
    <property type="entry name" value="HD-domain/PDEase-like"/>
    <property type="match status" value="1"/>
</dbReference>
<organism evidence="6 7">
    <name type="scientific">Pelotalea chapellei</name>
    <dbReference type="NCBI Taxonomy" id="44671"/>
    <lineage>
        <taxon>Bacteria</taxon>
        <taxon>Pseudomonadati</taxon>
        <taxon>Thermodesulfobacteriota</taxon>
        <taxon>Desulfuromonadia</taxon>
        <taxon>Geobacterales</taxon>
        <taxon>Geobacteraceae</taxon>
        <taxon>Pelotalea</taxon>
    </lineage>
</organism>
<dbReference type="SMART" id="SM00387">
    <property type="entry name" value="HATPase_c"/>
    <property type="match status" value="1"/>
</dbReference>
<dbReference type="InterPro" id="IPR013976">
    <property type="entry name" value="HDOD"/>
</dbReference>
<dbReference type="PRINTS" id="PR00344">
    <property type="entry name" value="BCTRLSENSOR"/>
</dbReference>
<accession>A0ABS5U999</accession>
<dbReference type="Gene3D" id="3.30.565.10">
    <property type="entry name" value="Histidine kinase-like ATPase, C-terminal domain"/>
    <property type="match status" value="1"/>
</dbReference>
<dbReference type="Proteomes" id="UP000784128">
    <property type="component" value="Unassembled WGS sequence"/>
</dbReference>
<feature type="domain" description="Histidine kinase" evidence="4">
    <location>
        <begin position="506"/>
        <end position="717"/>
    </location>
</feature>
<evidence type="ECO:0000313" key="6">
    <source>
        <dbReference type="EMBL" id="MBT1072211.1"/>
    </source>
</evidence>
<dbReference type="PANTHER" id="PTHR33525:SF3">
    <property type="entry name" value="RIBONUCLEASE Y"/>
    <property type="match status" value="1"/>
</dbReference>
<dbReference type="PROSITE" id="PS50109">
    <property type="entry name" value="HIS_KIN"/>
    <property type="match status" value="1"/>
</dbReference>
<dbReference type="InterPro" id="IPR006675">
    <property type="entry name" value="HDIG_dom"/>
</dbReference>
<keyword evidence="3" id="KW-0597">Phosphoprotein</keyword>
<dbReference type="NCBIfam" id="TIGR00277">
    <property type="entry name" value="HDIG"/>
    <property type="match status" value="1"/>
</dbReference>
<reference evidence="6 7" key="1">
    <citation type="submission" date="2021-05" db="EMBL/GenBank/DDBJ databases">
        <title>The draft genome of Geobacter chapellei DSM 13688.</title>
        <authorList>
            <person name="Xu Z."/>
            <person name="Masuda Y."/>
            <person name="Itoh H."/>
            <person name="Senoo K."/>
        </authorList>
    </citation>
    <scope>NUCLEOTIDE SEQUENCE [LARGE SCALE GENOMIC DNA]</scope>
    <source>
        <strain evidence="6 7">DSM 13688</strain>
    </source>
</reference>
<name>A0ABS5U999_9BACT</name>
<dbReference type="CDD" id="cd00077">
    <property type="entry name" value="HDc"/>
    <property type="match status" value="1"/>
</dbReference>
<sequence>MQQIPDEILDAIESIHLPYMPQTLLRFLQVVDNDNASVNELATLVRQNPSLCARLLTIANSAAMRHGKEITSIEQCLITLGTRLVRTLAACLAIQSVFDRTAGDATYDYTGFWMHSLRVAEIARAFAEKINFPGSDEAYLAGLLHDIGQLMLLGGVGESYGALLVCSSDEDALLAIEGPVLGTDHAVVGAWLVDRWELTSFVADAILFHHNSAAEIAYADRLSQILWSAHVVSGIHNISTLTSEEQPPEMAAAESLLGLDLAEIAAVSVQSEEDVAVLAAAFGITPTDDPRTHPYSSITFENPVSGRSGDEAQAELESAVRDMSLLQSLQHNLFGHADEAEMLIAARESARILFGLQKVGFLSIDPDQRFLVAPDIAGQPPLLKRLEIRLEPPTSLAAVTTLGDHPSSTFDEHPPGDVSLVDIQVVRAMSSEGVLYVPMHGRKGPIGIMICGLSTLQYKRISNRITWMTSFAHISAVSIEACRELGYREQNLTRSLTDRFEKNARKIIHEAGNPLSIIKNYLKIVSQKQPADSGISQELEILREEIDRVVNIVQSLSRTDITAPSQERVDVNAVIEGMLALYGEAFFSDRHIVLEKKLAPALSLVSGERDGLKQLLLNLLKNASEALSDQDTLTISTNDKIRYKDGLYVEIQVADSGPGLPHEVMQRLFQPLETSRPGHSGLGLAIVGELVERMGGHITCNSNGAGTTFTILLPLAEMVDPA</sequence>
<dbReference type="Pfam" id="PF02518">
    <property type="entry name" value="HATPase_c"/>
    <property type="match status" value="1"/>
</dbReference>
<feature type="domain" description="HDOD" evidence="5">
    <location>
        <begin position="17"/>
        <end position="212"/>
    </location>
</feature>
<dbReference type="SUPFAM" id="SSF55874">
    <property type="entry name" value="ATPase domain of HSP90 chaperone/DNA topoisomerase II/histidine kinase"/>
    <property type="match status" value="1"/>
</dbReference>
<dbReference type="EC" id="2.7.13.3" evidence="2"/>
<evidence type="ECO:0000259" key="5">
    <source>
        <dbReference type="PROSITE" id="PS51833"/>
    </source>
</evidence>
<dbReference type="Pfam" id="PF08668">
    <property type="entry name" value="HDOD"/>
    <property type="match status" value="1"/>
</dbReference>
<comment type="catalytic activity">
    <reaction evidence="1">
        <text>ATP + protein L-histidine = ADP + protein N-phospho-L-histidine.</text>
        <dbReference type="EC" id="2.7.13.3"/>
    </reaction>
</comment>
<protein>
    <recommendedName>
        <fullName evidence="2">histidine kinase</fullName>
        <ecNumber evidence="2">2.7.13.3</ecNumber>
    </recommendedName>
</protein>
<dbReference type="RefSeq" id="WP_214298888.1">
    <property type="nucleotide sequence ID" value="NZ_JAHDYS010000009.1"/>
</dbReference>
<evidence type="ECO:0000259" key="4">
    <source>
        <dbReference type="PROSITE" id="PS50109"/>
    </source>
</evidence>
<dbReference type="Gene3D" id="1.10.3210.10">
    <property type="entry name" value="Hypothetical protein af1432"/>
    <property type="match status" value="1"/>
</dbReference>
<evidence type="ECO:0000313" key="7">
    <source>
        <dbReference type="Proteomes" id="UP000784128"/>
    </source>
</evidence>
<gene>
    <name evidence="6" type="ORF">KJB30_10475</name>
</gene>
<dbReference type="PROSITE" id="PS51833">
    <property type="entry name" value="HDOD"/>
    <property type="match status" value="1"/>
</dbReference>
<evidence type="ECO:0000256" key="1">
    <source>
        <dbReference type="ARBA" id="ARBA00000085"/>
    </source>
</evidence>